<accession>X1RTA9</accession>
<sequence length="156" mass="17526">QRYAEKVFNILAGADGNLEVFAISCGALVGGCIKFVHRNGDKNIDRLEPYDWWIEIVESLGILSVRVGKKKNTLTGMMEWTERQVAPTLAVIGNAFKTERDLYDYIQELRDVGDSKLNAHQRQVADQSAGSLVFNPKCNREKNESAYLDAMCVQIN</sequence>
<feature type="domain" description="Replication initiation protein-like C-terminal" evidence="1">
    <location>
        <begin position="32"/>
        <end position="108"/>
    </location>
</feature>
<name>X1RTA9_9ZZZZ</name>
<comment type="caution">
    <text evidence="2">The sequence shown here is derived from an EMBL/GenBank/DDBJ whole genome shotgun (WGS) entry which is preliminary data.</text>
</comment>
<organism evidence="2">
    <name type="scientific">marine sediment metagenome</name>
    <dbReference type="NCBI Taxonomy" id="412755"/>
    <lineage>
        <taxon>unclassified sequences</taxon>
        <taxon>metagenomes</taxon>
        <taxon>ecological metagenomes</taxon>
    </lineage>
</organism>
<dbReference type="AlphaFoldDB" id="X1RTA9"/>
<gene>
    <name evidence="2" type="ORF">S12H4_08671</name>
</gene>
<proteinExistence type="predicted"/>
<feature type="non-terminal residue" evidence="2">
    <location>
        <position position="1"/>
    </location>
</feature>
<evidence type="ECO:0000313" key="2">
    <source>
        <dbReference type="EMBL" id="GAI66440.1"/>
    </source>
</evidence>
<dbReference type="Pfam" id="PF02486">
    <property type="entry name" value="Rep_trans"/>
    <property type="match status" value="1"/>
</dbReference>
<dbReference type="InterPro" id="IPR003491">
    <property type="entry name" value="REP-like_C"/>
</dbReference>
<protein>
    <recommendedName>
        <fullName evidence="1">Replication initiation protein-like C-terminal domain-containing protein</fullName>
    </recommendedName>
</protein>
<dbReference type="EMBL" id="BARW01003381">
    <property type="protein sequence ID" value="GAI66440.1"/>
    <property type="molecule type" value="Genomic_DNA"/>
</dbReference>
<reference evidence="2" key="1">
    <citation type="journal article" date="2014" name="Front. Microbiol.">
        <title>High frequency of phylogenetically diverse reductive dehalogenase-homologous genes in deep subseafloor sedimentary metagenomes.</title>
        <authorList>
            <person name="Kawai M."/>
            <person name="Futagami T."/>
            <person name="Toyoda A."/>
            <person name="Takaki Y."/>
            <person name="Nishi S."/>
            <person name="Hori S."/>
            <person name="Arai W."/>
            <person name="Tsubouchi T."/>
            <person name="Morono Y."/>
            <person name="Uchiyama I."/>
            <person name="Ito T."/>
            <person name="Fujiyama A."/>
            <person name="Inagaki F."/>
            <person name="Takami H."/>
        </authorList>
    </citation>
    <scope>NUCLEOTIDE SEQUENCE</scope>
    <source>
        <strain evidence="2">Expedition CK06-06</strain>
    </source>
</reference>
<evidence type="ECO:0000259" key="1">
    <source>
        <dbReference type="Pfam" id="PF02486"/>
    </source>
</evidence>